<feature type="region of interest" description="Disordered" evidence="1">
    <location>
        <begin position="499"/>
        <end position="578"/>
    </location>
</feature>
<dbReference type="Proteomes" id="UP001374584">
    <property type="component" value="Unassembled WGS sequence"/>
</dbReference>
<feature type="region of interest" description="Disordered" evidence="1">
    <location>
        <begin position="594"/>
        <end position="639"/>
    </location>
</feature>
<evidence type="ECO:0000313" key="2">
    <source>
        <dbReference type="EMBL" id="KAK7353106.1"/>
    </source>
</evidence>
<keyword evidence="3" id="KW-1185">Reference proteome</keyword>
<proteinExistence type="predicted"/>
<reference evidence="2 3" key="1">
    <citation type="submission" date="2024-01" db="EMBL/GenBank/DDBJ databases">
        <title>The genomes of 5 underutilized Papilionoideae crops provide insights into root nodulation and disease resistanc.</title>
        <authorList>
            <person name="Jiang F."/>
        </authorList>
    </citation>
    <scope>NUCLEOTIDE SEQUENCE [LARGE SCALE GENOMIC DNA]</scope>
    <source>
        <strain evidence="2">JINMINGXINNONG_FW02</strain>
        <tissue evidence="2">Leaves</tissue>
    </source>
</reference>
<feature type="region of interest" description="Disordered" evidence="1">
    <location>
        <begin position="58"/>
        <end position="79"/>
    </location>
</feature>
<sequence length="639" mass="70110">MDGDFESDNLDMFIDWNDDQFQPTFLQTDTPGLTGLEDANLMQQFNSQFELPPVPSTSFQTMAETTEPTSWSHEGSSSAAALTFVPNPLPPLPNPPLLHATELSHPLSSADELMFDGAIPSGESQEVTLTGYFNELPDLQNENSVAQQAIHLAQNPMNQLSMPNRIENNIINQSTSYPTLVRPNPAKPGNESGYSGGQRAPPQRPALFPLRNHISNSNAAWNYRPEHINSSAPGAYGAQYAASFTQSPQSFTTVHNQVGSHASELQQIVGLRSQNSVRPVYPTCPRSEAYTNFQPSLTRMPTNPFQQGYRPVLPDPAAPFASSLANYGQNPILQPTRALSYGSGSSLHPTYRGLFGNQDQVQHHYPQVRMPNGHGQQSSASVQQWFQIGDNQRMMSPNLQRQINTIGSQTLISGILGHSSTRTTEVTSSRVPNSREAEIAQVLRMQQEATLSTNEVQTSRDTGKQLATSSTGTQPSNAIQRILNMNPARSAGWNTRFITEQISNSMPTERVPYVPPRRGRPPKRRDIEGPSSSQPRKSQKVSTETAKGRTSVTPNGAQRTPESVVNRGQNAILPNPLSAPGHFLETAYDMEFEMQGRPLDPKLFKPSPAQKSHTHQDPPSHRICSPSSKSGLPCHGFPP</sequence>
<comment type="caution">
    <text evidence="2">The sequence shown here is derived from an EMBL/GenBank/DDBJ whole genome shotgun (WGS) entry which is preliminary data.</text>
</comment>
<dbReference type="EMBL" id="JAYMYR010000007">
    <property type="protein sequence ID" value="KAK7353106.1"/>
    <property type="molecule type" value="Genomic_DNA"/>
</dbReference>
<feature type="region of interest" description="Disordered" evidence="1">
    <location>
        <begin position="449"/>
        <end position="478"/>
    </location>
</feature>
<protein>
    <submittedName>
        <fullName evidence="2">Uncharacterized protein</fullName>
    </submittedName>
</protein>
<evidence type="ECO:0000313" key="3">
    <source>
        <dbReference type="Proteomes" id="UP001374584"/>
    </source>
</evidence>
<gene>
    <name evidence="2" type="ORF">VNO80_18545</name>
</gene>
<accession>A0AAN9QZJ4</accession>
<dbReference type="AlphaFoldDB" id="A0AAN9QZJ4"/>
<name>A0AAN9QZJ4_PHACN</name>
<feature type="compositionally biased region" description="Polar residues" evidence="1">
    <location>
        <begin position="530"/>
        <end position="569"/>
    </location>
</feature>
<organism evidence="2 3">
    <name type="scientific">Phaseolus coccineus</name>
    <name type="common">Scarlet runner bean</name>
    <name type="synonym">Phaseolus multiflorus</name>
    <dbReference type="NCBI Taxonomy" id="3886"/>
    <lineage>
        <taxon>Eukaryota</taxon>
        <taxon>Viridiplantae</taxon>
        <taxon>Streptophyta</taxon>
        <taxon>Embryophyta</taxon>
        <taxon>Tracheophyta</taxon>
        <taxon>Spermatophyta</taxon>
        <taxon>Magnoliopsida</taxon>
        <taxon>eudicotyledons</taxon>
        <taxon>Gunneridae</taxon>
        <taxon>Pentapetalae</taxon>
        <taxon>rosids</taxon>
        <taxon>fabids</taxon>
        <taxon>Fabales</taxon>
        <taxon>Fabaceae</taxon>
        <taxon>Papilionoideae</taxon>
        <taxon>50 kb inversion clade</taxon>
        <taxon>NPAAA clade</taxon>
        <taxon>indigoferoid/millettioid clade</taxon>
        <taxon>Phaseoleae</taxon>
        <taxon>Phaseolus</taxon>
    </lineage>
</organism>
<evidence type="ECO:0000256" key="1">
    <source>
        <dbReference type="SAM" id="MobiDB-lite"/>
    </source>
</evidence>
<feature type="region of interest" description="Disordered" evidence="1">
    <location>
        <begin position="176"/>
        <end position="209"/>
    </location>
</feature>